<dbReference type="Proteomes" id="UP000765509">
    <property type="component" value="Unassembled WGS sequence"/>
</dbReference>
<name>A0A9Q3GVA3_9BASI</name>
<reference evidence="2" key="1">
    <citation type="submission" date="2021-03" db="EMBL/GenBank/DDBJ databases">
        <title>Draft genome sequence of rust myrtle Austropuccinia psidii MF-1, a brazilian biotype.</title>
        <authorList>
            <person name="Quecine M.C."/>
            <person name="Pachon D.M.R."/>
            <person name="Bonatelli M.L."/>
            <person name="Correr F.H."/>
            <person name="Franceschini L.M."/>
            <person name="Leite T.F."/>
            <person name="Margarido G.R.A."/>
            <person name="Almeida C.A."/>
            <person name="Ferrarezi J.A."/>
            <person name="Labate C.A."/>
        </authorList>
    </citation>
    <scope>NUCLEOTIDE SEQUENCE</scope>
    <source>
        <strain evidence="2">MF-1</strain>
    </source>
</reference>
<dbReference type="AlphaFoldDB" id="A0A9Q3GVA3"/>
<evidence type="ECO:0000313" key="3">
    <source>
        <dbReference type="Proteomes" id="UP000765509"/>
    </source>
</evidence>
<dbReference type="EMBL" id="AVOT02006302">
    <property type="protein sequence ID" value="MBW0481226.1"/>
    <property type="molecule type" value="Genomic_DNA"/>
</dbReference>
<comment type="caution">
    <text evidence="2">The sequence shown here is derived from an EMBL/GenBank/DDBJ whole genome shotgun (WGS) entry which is preliminary data.</text>
</comment>
<keyword evidence="3" id="KW-1185">Reference proteome</keyword>
<evidence type="ECO:0000259" key="1">
    <source>
        <dbReference type="Pfam" id="PF25597"/>
    </source>
</evidence>
<accession>A0A9Q3GVA3</accession>
<dbReference type="Pfam" id="PF25597">
    <property type="entry name" value="SH3_retrovirus"/>
    <property type="match status" value="1"/>
</dbReference>
<gene>
    <name evidence="2" type="ORF">O181_020941</name>
</gene>
<feature type="domain" description="Retroviral polymerase SH3-like" evidence="1">
    <location>
        <begin position="17"/>
        <end position="67"/>
    </location>
</feature>
<protein>
    <recommendedName>
        <fullName evidence="1">Retroviral polymerase SH3-like domain-containing protein</fullName>
    </recommendedName>
</protein>
<dbReference type="OrthoDB" id="430476at2759"/>
<evidence type="ECO:0000313" key="2">
    <source>
        <dbReference type="EMBL" id="MBW0481226.1"/>
    </source>
</evidence>
<organism evidence="2 3">
    <name type="scientific">Austropuccinia psidii MF-1</name>
    <dbReference type="NCBI Taxonomy" id="1389203"/>
    <lineage>
        <taxon>Eukaryota</taxon>
        <taxon>Fungi</taxon>
        <taxon>Dikarya</taxon>
        <taxon>Basidiomycota</taxon>
        <taxon>Pucciniomycotina</taxon>
        <taxon>Pucciniomycetes</taxon>
        <taxon>Pucciniales</taxon>
        <taxon>Sphaerophragmiaceae</taxon>
        <taxon>Austropuccinia</taxon>
    </lineage>
</organism>
<sequence>MLQVFGVTSFIHDHTFKKDFFEREITGYHLGIAEDFKGLLFCIPGKKRITRSESVKFDENTFYNSKHHNVQSIQVYDLFKESMINKINHQDKLITAIFKETYQAIMLPTTYHEAINSRDKDQWIEAIEDGLSSMKEENVFKMVELKKELAEVLHESILSTKWVFVKKPGRYKARLVA</sequence>
<dbReference type="InterPro" id="IPR057670">
    <property type="entry name" value="SH3_retrovirus"/>
</dbReference>
<proteinExistence type="predicted"/>